<evidence type="ECO:0000313" key="1">
    <source>
        <dbReference type="EMBL" id="JAD68014.1"/>
    </source>
</evidence>
<sequence>MVFSPCSIHIRNSGEISEFNTQFARLSRFNTQFAWLSKYNTGHANFFRM</sequence>
<dbReference type="EMBL" id="GBRH01229881">
    <property type="protein sequence ID" value="JAD68014.1"/>
    <property type="molecule type" value="Transcribed_RNA"/>
</dbReference>
<accession>A0A0A9BVC6</accession>
<reference evidence="1" key="2">
    <citation type="journal article" date="2015" name="Data Brief">
        <title>Shoot transcriptome of the giant reed, Arundo donax.</title>
        <authorList>
            <person name="Barrero R.A."/>
            <person name="Guerrero F.D."/>
            <person name="Moolhuijzen P."/>
            <person name="Goolsby J.A."/>
            <person name="Tidwell J."/>
            <person name="Bellgard S.E."/>
            <person name="Bellgard M.I."/>
        </authorList>
    </citation>
    <scope>NUCLEOTIDE SEQUENCE</scope>
    <source>
        <tissue evidence="1">Shoot tissue taken approximately 20 cm above the soil surface</tissue>
    </source>
</reference>
<proteinExistence type="predicted"/>
<dbReference type="AlphaFoldDB" id="A0A0A9BVC6"/>
<protein>
    <submittedName>
        <fullName evidence="1">Uncharacterized protein</fullName>
    </submittedName>
</protein>
<name>A0A0A9BVC6_ARUDO</name>
<organism evidence="1">
    <name type="scientific">Arundo donax</name>
    <name type="common">Giant reed</name>
    <name type="synonym">Donax arundinaceus</name>
    <dbReference type="NCBI Taxonomy" id="35708"/>
    <lineage>
        <taxon>Eukaryota</taxon>
        <taxon>Viridiplantae</taxon>
        <taxon>Streptophyta</taxon>
        <taxon>Embryophyta</taxon>
        <taxon>Tracheophyta</taxon>
        <taxon>Spermatophyta</taxon>
        <taxon>Magnoliopsida</taxon>
        <taxon>Liliopsida</taxon>
        <taxon>Poales</taxon>
        <taxon>Poaceae</taxon>
        <taxon>PACMAD clade</taxon>
        <taxon>Arundinoideae</taxon>
        <taxon>Arundineae</taxon>
        <taxon>Arundo</taxon>
    </lineage>
</organism>
<reference evidence="1" key="1">
    <citation type="submission" date="2014-09" db="EMBL/GenBank/DDBJ databases">
        <authorList>
            <person name="Magalhaes I.L.F."/>
            <person name="Oliveira U."/>
            <person name="Santos F.R."/>
            <person name="Vidigal T.H.D.A."/>
            <person name="Brescovit A.D."/>
            <person name="Santos A.J."/>
        </authorList>
    </citation>
    <scope>NUCLEOTIDE SEQUENCE</scope>
    <source>
        <tissue evidence="1">Shoot tissue taken approximately 20 cm above the soil surface</tissue>
    </source>
</reference>